<dbReference type="InterPro" id="IPR018247">
    <property type="entry name" value="EF_Hand_1_Ca_BS"/>
</dbReference>
<sequence>MKLLKKLDTAELQKLVDDAFLKADVDKSGWIEYGELSLLRDAMGLSDSRLYSLMQDLIVYFDANGDGKLSKEEVKALSGTFILLNSLSQARSKIELSLIVHDLFETLDDDGNGVLEISEVEFFLRFMRSFLSTSEKSVSMIDILTLLDTDGDGEITKEEFLSFFSL</sequence>
<proteinExistence type="predicted"/>
<organism evidence="3 4">
    <name type="scientific">Aduncisulcus paluster</name>
    <dbReference type="NCBI Taxonomy" id="2918883"/>
    <lineage>
        <taxon>Eukaryota</taxon>
        <taxon>Metamonada</taxon>
        <taxon>Carpediemonas-like organisms</taxon>
        <taxon>Aduncisulcus</taxon>
    </lineage>
</organism>
<comment type="caution">
    <text evidence="3">The sequence shown here is derived from an EMBL/GenBank/DDBJ whole genome shotgun (WGS) entry which is preliminary data.</text>
</comment>
<dbReference type="Proteomes" id="UP001057375">
    <property type="component" value="Unassembled WGS sequence"/>
</dbReference>
<feature type="domain" description="EF-hand" evidence="2">
    <location>
        <begin position="135"/>
        <end position="166"/>
    </location>
</feature>
<reference evidence="3" key="1">
    <citation type="submission" date="2022-03" db="EMBL/GenBank/DDBJ databases">
        <title>Draft genome sequence of Aduncisulcus paluster, a free-living microaerophilic Fornicata.</title>
        <authorList>
            <person name="Yuyama I."/>
            <person name="Kume K."/>
            <person name="Tamura T."/>
            <person name="Inagaki Y."/>
            <person name="Hashimoto T."/>
        </authorList>
    </citation>
    <scope>NUCLEOTIDE SEQUENCE</scope>
    <source>
        <strain evidence="3">NY0171</strain>
    </source>
</reference>
<evidence type="ECO:0000313" key="4">
    <source>
        <dbReference type="Proteomes" id="UP001057375"/>
    </source>
</evidence>
<dbReference type="InterPro" id="IPR011992">
    <property type="entry name" value="EF-hand-dom_pair"/>
</dbReference>
<protein>
    <recommendedName>
        <fullName evidence="2">EF-hand domain-containing protein</fullName>
    </recommendedName>
</protein>
<dbReference type="InterPro" id="IPR051001">
    <property type="entry name" value="Calbindin_Ca-bind"/>
</dbReference>
<feature type="domain" description="EF-hand" evidence="2">
    <location>
        <begin position="11"/>
        <end position="46"/>
    </location>
</feature>
<dbReference type="Pfam" id="PF13499">
    <property type="entry name" value="EF-hand_7"/>
    <property type="match status" value="2"/>
</dbReference>
<dbReference type="PROSITE" id="PS00018">
    <property type="entry name" value="EF_HAND_1"/>
    <property type="match status" value="4"/>
</dbReference>
<dbReference type="PROSITE" id="PS50222">
    <property type="entry name" value="EF_HAND_2"/>
    <property type="match status" value="3"/>
</dbReference>
<dbReference type="InterPro" id="IPR002048">
    <property type="entry name" value="EF_hand_dom"/>
</dbReference>
<gene>
    <name evidence="3" type="ORF">ADUPG1_002536</name>
</gene>
<feature type="domain" description="EF-hand" evidence="2">
    <location>
        <begin position="95"/>
        <end position="130"/>
    </location>
</feature>
<dbReference type="SUPFAM" id="SSF47473">
    <property type="entry name" value="EF-hand"/>
    <property type="match status" value="1"/>
</dbReference>
<accession>A0ABQ5KM54</accession>
<dbReference type="Gene3D" id="1.10.238.10">
    <property type="entry name" value="EF-hand"/>
    <property type="match status" value="2"/>
</dbReference>
<evidence type="ECO:0000313" key="3">
    <source>
        <dbReference type="EMBL" id="GKT33570.1"/>
    </source>
</evidence>
<dbReference type="PANTHER" id="PTHR19972">
    <property type="entry name" value="CALBINDIN"/>
    <property type="match status" value="1"/>
</dbReference>
<evidence type="ECO:0000259" key="2">
    <source>
        <dbReference type="PROSITE" id="PS50222"/>
    </source>
</evidence>
<name>A0ABQ5KM54_9EUKA</name>
<dbReference type="PANTHER" id="PTHR19972:SF10">
    <property type="entry name" value="CALBINDIN-32"/>
    <property type="match status" value="1"/>
</dbReference>
<dbReference type="SMART" id="SM00054">
    <property type="entry name" value="EFh"/>
    <property type="match status" value="4"/>
</dbReference>
<evidence type="ECO:0000256" key="1">
    <source>
        <dbReference type="ARBA" id="ARBA00022837"/>
    </source>
</evidence>
<keyword evidence="1" id="KW-0106">Calcium</keyword>
<keyword evidence="4" id="KW-1185">Reference proteome</keyword>
<dbReference type="EMBL" id="BQXS01002994">
    <property type="protein sequence ID" value="GKT33570.1"/>
    <property type="molecule type" value="Genomic_DNA"/>
</dbReference>